<dbReference type="InterPro" id="IPR002539">
    <property type="entry name" value="MaoC-like_dom"/>
</dbReference>
<dbReference type="PANTHER" id="PTHR43664:SF1">
    <property type="entry name" value="BETA-METHYLMALYL-COA DEHYDRATASE"/>
    <property type="match status" value="1"/>
</dbReference>
<dbReference type="EMBL" id="JBJHQH010000022">
    <property type="protein sequence ID" value="MFK9094342.1"/>
    <property type="molecule type" value="Genomic_DNA"/>
</dbReference>
<dbReference type="InterPro" id="IPR029069">
    <property type="entry name" value="HotDog_dom_sf"/>
</dbReference>
<accession>A0ABW8RP45</accession>
<organism evidence="2 3">
    <name type="scientific">Bacillus salipaludis</name>
    <dbReference type="NCBI Taxonomy" id="2547811"/>
    <lineage>
        <taxon>Bacteria</taxon>
        <taxon>Bacillati</taxon>
        <taxon>Bacillota</taxon>
        <taxon>Bacilli</taxon>
        <taxon>Bacillales</taxon>
        <taxon>Bacillaceae</taxon>
        <taxon>Bacillus</taxon>
    </lineage>
</organism>
<dbReference type="Proteomes" id="UP001623041">
    <property type="component" value="Unassembled WGS sequence"/>
</dbReference>
<evidence type="ECO:0000313" key="3">
    <source>
        <dbReference type="Proteomes" id="UP001623041"/>
    </source>
</evidence>
<name>A0ABW8RP45_9BACI</name>
<dbReference type="Gene3D" id="3.10.129.10">
    <property type="entry name" value="Hotdog Thioesterase"/>
    <property type="match status" value="1"/>
</dbReference>
<dbReference type="PANTHER" id="PTHR43664">
    <property type="entry name" value="MONOAMINE OXIDASE-RELATED"/>
    <property type="match status" value="1"/>
</dbReference>
<keyword evidence="3" id="KW-1185">Reference proteome</keyword>
<dbReference type="Pfam" id="PF01575">
    <property type="entry name" value="MaoC_dehydratas"/>
    <property type="match status" value="1"/>
</dbReference>
<dbReference type="InterPro" id="IPR052342">
    <property type="entry name" value="MCH/BMMD"/>
</dbReference>
<comment type="caution">
    <text evidence="2">The sequence shown here is derived from an EMBL/GenBank/DDBJ whole genome shotgun (WGS) entry which is preliminary data.</text>
</comment>
<protein>
    <submittedName>
        <fullName evidence="2">MaoC family dehydratase</fullName>
    </submittedName>
</protein>
<sequence>MLINKYYEDYTVGEEVITSGRTLTHADIRLFNGATDASHPAHVDAEYSKEHPFGKIVVPGALIIGVIDGFVVQNLFTRKTKIAHYGYDKIRFLSPVTPGDTIYMIAKVIEKRDKNEGFGIIKFEFDVKNQEQKTVAIVHDLQMVEKKGEN</sequence>
<evidence type="ECO:0000259" key="1">
    <source>
        <dbReference type="Pfam" id="PF01575"/>
    </source>
</evidence>
<gene>
    <name evidence="2" type="ORF">ACJEBI_23080</name>
</gene>
<dbReference type="RefSeq" id="WP_406582816.1">
    <property type="nucleotide sequence ID" value="NZ_JBJHQH010000022.1"/>
</dbReference>
<evidence type="ECO:0000313" key="2">
    <source>
        <dbReference type="EMBL" id="MFK9094342.1"/>
    </source>
</evidence>
<feature type="domain" description="MaoC-like" evidence="1">
    <location>
        <begin position="12"/>
        <end position="116"/>
    </location>
</feature>
<dbReference type="SUPFAM" id="SSF54637">
    <property type="entry name" value="Thioesterase/thiol ester dehydrase-isomerase"/>
    <property type="match status" value="1"/>
</dbReference>
<reference evidence="2 3" key="1">
    <citation type="submission" date="2024-11" db="EMBL/GenBank/DDBJ databases">
        <authorList>
            <person name="Lucas J.A."/>
        </authorList>
    </citation>
    <scope>NUCLEOTIDE SEQUENCE [LARGE SCALE GENOMIC DNA]</scope>
    <source>
        <strain evidence="2 3">Z 5.4</strain>
    </source>
</reference>
<proteinExistence type="predicted"/>